<proteinExistence type="predicted"/>
<dbReference type="EMBL" id="KC821604">
    <property type="protein sequence ID" value="AGO47159.1"/>
    <property type="molecule type" value="Genomic_DNA"/>
</dbReference>
<dbReference type="Proteomes" id="UP000014729">
    <property type="component" value="Segment"/>
</dbReference>
<accession>R9ZVG3</accession>
<evidence type="ECO:0000313" key="2">
    <source>
        <dbReference type="Proteomes" id="UP000014729"/>
    </source>
</evidence>
<protein>
    <submittedName>
        <fullName evidence="1">Uncharacterized protein</fullName>
    </submittedName>
</protein>
<reference evidence="1 2" key="1">
    <citation type="journal article" date="2013" name="Proc. Natl. Acad. Sci. U.S.A.">
        <title>Twelve previously unknown phage genera are ubiquitous in global oceans.</title>
        <authorList>
            <person name="Holmfeldt K."/>
            <person name="Solonenko N."/>
            <person name="Shah M."/>
            <person name="Corrier K."/>
            <person name="Riemann L."/>
            <person name="Verberkmoes N.C."/>
            <person name="Sullivan M.B."/>
        </authorList>
    </citation>
    <scope>NUCLEOTIDE SEQUENCE [LARGE SCALE GENOMIC DNA]</scope>
    <source>
        <strain evidence="1">PhiST</strain>
    </source>
</reference>
<sequence length="47" mass="5327">MAKQLGDFVEKVIKKTVPKIAEKAKQSGCNCDNRRIWLNNFGANFSK</sequence>
<name>R9ZVG3_9CAUD</name>
<evidence type="ECO:0000313" key="1">
    <source>
        <dbReference type="EMBL" id="AGO47159.1"/>
    </source>
</evidence>
<organism evidence="1 2">
    <name type="scientific">Cellulophaga phage phiST</name>
    <dbReference type="NCBI Taxonomy" id="756282"/>
    <lineage>
        <taxon>Viruses</taxon>
        <taxon>Duplodnaviria</taxon>
        <taxon>Heunggongvirae</taxon>
        <taxon>Uroviricota</taxon>
        <taxon>Caudoviricetes</taxon>
        <taxon>Cbastvirus</taxon>
        <taxon>Cbastvirus ST</taxon>
    </lineage>
</organism>
<reference evidence="2" key="2">
    <citation type="submission" date="2013-03" db="EMBL/GenBank/DDBJ databases">
        <title>The Cellulophaga phages: a novel, diverse, and globally ubiquitous model system.</title>
        <authorList>
            <person name="Holmfeldt K."/>
            <person name="Solonenko N."/>
            <person name="Shah M."/>
            <person name="Corrier K."/>
            <person name="Riemann L."/>
            <person name="VerBerkmoes N.C."/>
            <person name="Sullivan M.B."/>
        </authorList>
    </citation>
    <scope>NUCLEOTIDE SEQUENCE [LARGE SCALE GENOMIC DNA]</scope>
</reference>
<gene>
    <name evidence="1" type="ORF">PhiST_gp020</name>
</gene>